<protein>
    <submittedName>
        <fullName evidence="2">Nucleotidyltransferase family protein</fullName>
    </submittedName>
</protein>
<keyword evidence="3" id="KW-1185">Reference proteome</keyword>
<feature type="domain" description="MobA-like NTP transferase" evidence="1">
    <location>
        <begin position="4"/>
        <end position="168"/>
    </location>
</feature>
<dbReference type="Gene3D" id="3.90.550.10">
    <property type="entry name" value="Spore Coat Polysaccharide Biosynthesis Protein SpsA, Chain A"/>
    <property type="match status" value="1"/>
</dbReference>
<dbReference type="PANTHER" id="PTHR43777">
    <property type="entry name" value="MOLYBDENUM COFACTOR CYTIDYLYLTRANSFERASE"/>
    <property type="match status" value="1"/>
</dbReference>
<dbReference type="RefSeq" id="WP_270455232.1">
    <property type="nucleotide sequence ID" value="NZ_JADPIE010000010.1"/>
</dbReference>
<dbReference type="InterPro" id="IPR029044">
    <property type="entry name" value="Nucleotide-diphossugar_trans"/>
</dbReference>
<dbReference type="GO" id="GO:0016779">
    <property type="term" value="F:nucleotidyltransferase activity"/>
    <property type="evidence" value="ECO:0007669"/>
    <property type="project" value="UniProtKB-ARBA"/>
</dbReference>
<sequence>MISAIILAAGEASRMGKLKQLLPWEDSTILGTVIKNIQESRLEGQIRVVLGAESDRIKRELSDYNCQFLTNPDYTRGMFSSVMTGIQNLPETTTGLLFMLADQPLVTTGIYNKLINYFKEEEPLLLVPSYKKRRGHPLIISAELIPEIHKLGEDGDPEGGLRSLLDKYEDDIEYYNVDKEGVIIDLDYYEDYQKYYSDHHS</sequence>
<comment type="caution">
    <text evidence="2">The sequence shown here is derived from an EMBL/GenBank/DDBJ whole genome shotgun (WGS) entry which is preliminary data.</text>
</comment>
<proteinExistence type="predicted"/>
<dbReference type="SUPFAM" id="SSF53448">
    <property type="entry name" value="Nucleotide-diphospho-sugar transferases"/>
    <property type="match status" value="1"/>
</dbReference>
<accession>A0A931FBM5</accession>
<dbReference type="Proteomes" id="UP000621436">
    <property type="component" value="Unassembled WGS sequence"/>
</dbReference>
<name>A0A931FBM5_9FIRM</name>
<evidence type="ECO:0000259" key="1">
    <source>
        <dbReference type="Pfam" id="PF12804"/>
    </source>
</evidence>
<dbReference type="Pfam" id="PF12804">
    <property type="entry name" value="NTP_transf_3"/>
    <property type="match status" value="1"/>
</dbReference>
<organism evidence="2 3">
    <name type="scientific">Halonatronomonas betaini</name>
    <dbReference type="NCBI Taxonomy" id="2778430"/>
    <lineage>
        <taxon>Bacteria</taxon>
        <taxon>Bacillati</taxon>
        <taxon>Bacillota</taxon>
        <taxon>Clostridia</taxon>
        <taxon>Halanaerobiales</taxon>
        <taxon>Halarsenatibacteraceae</taxon>
        <taxon>Halonatronomonas</taxon>
    </lineage>
</organism>
<gene>
    <name evidence="2" type="ORF">I0Q91_13650</name>
</gene>
<reference evidence="2" key="1">
    <citation type="submission" date="2020-11" db="EMBL/GenBank/DDBJ databases">
        <title>Halonatronomonas betainensis gen. nov., sp. nov. a novel haloalkaliphilic representative of the family Halanaerobiacae capable of betaine degradation.</title>
        <authorList>
            <person name="Boltyanskaya Y."/>
            <person name="Kevbrin V."/>
            <person name="Detkova E."/>
            <person name="Grouzdev D.S."/>
            <person name="Koziaeva V."/>
            <person name="Zhilina T."/>
        </authorList>
    </citation>
    <scope>NUCLEOTIDE SEQUENCE</scope>
    <source>
        <strain evidence="2">Z-7014</strain>
    </source>
</reference>
<dbReference type="EMBL" id="JADPIE010000010">
    <property type="protein sequence ID" value="MBF8438132.1"/>
    <property type="molecule type" value="Genomic_DNA"/>
</dbReference>
<evidence type="ECO:0000313" key="3">
    <source>
        <dbReference type="Proteomes" id="UP000621436"/>
    </source>
</evidence>
<evidence type="ECO:0000313" key="2">
    <source>
        <dbReference type="EMBL" id="MBF8438132.1"/>
    </source>
</evidence>
<dbReference type="AlphaFoldDB" id="A0A931FBM5"/>
<dbReference type="PANTHER" id="PTHR43777:SF1">
    <property type="entry name" value="MOLYBDENUM COFACTOR CYTIDYLYLTRANSFERASE"/>
    <property type="match status" value="1"/>
</dbReference>
<dbReference type="CDD" id="cd04182">
    <property type="entry name" value="GT_2_like_f"/>
    <property type="match status" value="1"/>
</dbReference>
<dbReference type="InterPro" id="IPR025877">
    <property type="entry name" value="MobA-like_NTP_Trfase"/>
</dbReference>